<keyword evidence="5" id="KW-1185">Reference proteome</keyword>
<dbReference type="PANTHER" id="PTHR10509">
    <property type="entry name" value="O-METHYLTRANSFERASE-RELATED"/>
    <property type="match status" value="1"/>
</dbReference>
<accession>A0A3L7AAR8</accession>
<keyword evidence="3" id="KW-0949">S-adenosyl-L-methionine</keyword>
<dbReference type="OrthoDB" id="4774874at2"/>
<dbReference type="GO" id="GO:0008171">
    <property type="term" value="F:O-methyltransferase activity"/>
    <property type="evidence" value="ECO:0007669"/>
    <property type="project" value="InterPro"/>
</dbReference>
<gene>
    <name evidence="4" type="ORF">D9V32_06080</name>
</gene>
<sequence>MSEQDSNWKYADDIVIESEAIRRARSQSLEFGLDPVSPALGAQLAVFAAASRAANIIEIGTGAGVSGLWLLQGSTSSVLTTIDHEPEHLAAAKQAFADAGIPSSRLRLIGGPALDVLTRMNENSYDIVLVDADPAQVIETVEHALRLVRPGGTVLVPHALWQGHVADPAKRDDITTAFRTLVEEIAASSAVVSALSPAGDGLLQLTIRA</sequence>
<organism evidence="4 5">
    <name type="scientific">Mycetocola tolaasinivorans</name>
    <dbReference type="NCBI Taxonomy" id="76635"/>
    <lineage>
        <taxon>Bacteria</taxon>
        <taxon>Bacillati</taxon>
        <taxon>Actinomycetota</taxon>
        <taxon>Actinomycetes</taxon>
        <taxon>Micrococcales</taxon>
        <taxon>Microbacteriaceae</taxon>
        <taxon>Mycetocola</taxon>
    </lineage>
</organism>
<evidence type="ECO:0000313" key="5">
    <source>
        <dbReference type="Proteomes" id="UP000272503"/>
    </source>
</evidence>
<dbReference type="CDD" id="cd02440">
    <property type="entry name" value="AdoMet_MTases"/>
    <property type="match status" value="1"/>
</dbReference>
<dbReference type="InterPro" id="IPR002935">
    <property type="entry name" value="SAM_O-MeTrfase"/>
</dbReference>
<dbReference type="AlphaFoldDB" id="A0A3L7AAR8"/>
<keyword evidence="2 4" id="KW-0808">Transferase</keyword>
<name>A0A3L7AAR8_9MICO</name>
<dbReference type="EMBL" id="RCUX01000004">
    <property type="protein sequence ID" value="RLP76432.1"/>
    <property type="molecule type" value="Genomic_DNA"/>
</dbReference>
<reference evidence="4 5" key="1">
    <citation type="submission" date="2018-10" db="EMBL/GenBank/DDBJ databases">
        <authorList>
            <person name="Li J."/>
        </authorList>
    </citation>
    <scope>NUCLEOTIDE SEQUENCE [LARGE SCALE GENOMIC DNA]</scope>
    <source>
        <strain evidence="4 5">IF 016277</strain>
    </source>
</reference>
<evidence type="ECO:0000256" key="1">
    <source>
        <dbReference type="ARBA" id="ARBA00022603"/>
    </source>
</evidence>
<dbReference type="SUPFAM" id="SSF53335">
    <property type="entry name" value="S-adenosyl-L-methionine-dependent methyltransferases"/>
    <property type="match status" value="1"/>
</dbReference>
<dbReference type="GO" id="GO:0008757">
    <property type="term" value="F:S-adenosylmethionine-dependent methyltransferase activity"/>
    <property type="evidence" value="ECO:0007669"/>
    <property type="project" value="TreeGrafter"/>
</dbReference>
<comment type="caution">
    <text evidence="4">The sequence shown here is derived from an EMBL/GenBank/DDBJ whole genome shotgun (WGS) entry which is preliminary data.</text>
</comment>
<dbReference type="Pfam" id="PF01596">
    <property type="entry name" value="Methyltransf_3"/>
    <property type="match status" value="1"/>
</dbReference>
<dbReference type="GO" id="GO:0032259">
    <property type="term" value="P:methylation"/>
    <property type="evidence" value="ECO:0007669"/>
    <property type="project" value="UniProtKB-KW"/>
</dbReference>
<dbReference type="PANTHER" id="PTHR10509:SF85">
    <property type="entry name" value="O-METHYLTRANSFERASE RV1220C-RELATED"/>
    <property type="match status" value="1"/>
</dbReference>
<dbReference type="RefSeq" id="WP_121648012.1">
    <property type="nucleotide sequence ID" value="NZ_RCUX01000004.1"/>
</dbReference>
<protein>
    <submittedName>
        <fullName evidence="4">Methyltransferase domain-containing protein</fullName>
    </submittedName>
</protein>
<evidence type="ECO:0000313" key="4">
    <source>
        <dbReference type="EMBL" id="RLP76432.1"/>
    </source>
</evidence>
<dbReference type="PROSITE" id="PS51682">
    <property type="entry name" value="SAM_OMT_I"/>
    <property type="match status" value="1"/>
</dbReference>
<evidence type="ECO:0000256" key="2">
    <source>
        <dbReference type="ARBA" id="ARBA00022679"/>
    </source>
</evidence>
<dbReference type="Proteomes" id="UP000272503">
    <property type="component" value="Unassembled WGS sequence"/>
</dbReference>
<proteinExistence type="predicted"/>
<dbReference type="InterPro" id="IPR050362">
    <property type="entry name" value="Cation-dep_OMT"/>
</dbReference>
<dbReference type="InterPro" id="IPR029063">
    <property type="entry name" value="SAM-dependent_MTases_sf"/>
</dbReference>
<dbReference type="Gene3D" id="3.40.50.150">
    <property type="entry name" value="Vaccinia Virus protein VP39"/>
    <property type="match status" value="1"/>
</dbReference>
<keyword evidence="1 4" id="KW-0489">Methyltransferase</keyword>
<evidence type="ECO:0000256" key="3">
    <source>
        <dbReference type="ARBA" id="ARBA00022691"/>
    </source>
</evidence>